<evidence type="ECO:0000313" key="3">
    <source>
        <dbReference type="Proteomes" id="UP001156215"/>
    </source>
</evidence>
<keyword evidence="3" id="KW-1185">Reference proteome</keyword>
<evidence type="ECO:0000313" key="2">
    <source>
        <dbReference type="EMBL" id="WAW09624.1"/>
    </source>
</evidence>
<accession>A0A9E9LY87</accession>
<organism evidence="2 3">
    <name type="scientific">Oxalobacter vibrioformis</name>
    <dbReference type="NCBI Taxonomy" id="933080"/>
    <lineage>
        <taxon>Bacteria</taxon>
        <taxon>Pseudomonadati</taxon>
        <taxon>Pseudomonadota</taxon>
        <taxon>Betaproteobacteria</taxon>
        <taxon>Burkholderiales</taxon>
        <taxon>Oxalobacteraceae</taxon>
        <taxon>Oxalobacter</taxon>
    </lineage>
</organism>
<dbReference type="KEGG" id="ovb:NB640_10360"/>
<evidence type="ECO:0000256" key="1">
    <source>
        <dbReference type="SAM" id="SignalP"/>
    </source>
</evidence>
<name>A0A9E9LY87_9BURK</name>
<feature type="chain" id="PRO_5038474428" evidence="1">
    <location>
        <begin position="27"/>
        <end position="196"/>
    </location>
</feature>
<dbReference type="RefSeq" id="WP_269308627.1">
    <property type="nucleotide sequence ID" value="NZ_CP098242.1"/>
</dbReference>
<dbReference type="EMBL" id="CP098242">
    <property type="protein sequence ID" value="WAW09624.1"/>
    <property type="molecule type" value="Genomic_DNA"/>
</dbReference>
<keyword evidence="1" id="KW-0732">Signal</keyword>
<proteinExistence type="predicted"/>
<gene>
    <name evidence="2" type="ORF">NB640_10360</name>
</gene>
<protein>
    <submittedName>
        <fullName evidence="2">Uncharacterized protein</fullName>
    </submittedName>
</protein>
<reference evidence="2" key="1">
    <citation type="journal article" date="2022" name="Front. Microbiol.">
        <title>New perspectives on an old grouping: The genomic and phenotypic variability of Oxalobacter formigenes and the implications for calcium oxalate stone prevention.</title>
        <authorList>
            <person name="Chmiel J.A."/>
            <person name="Carr C."/>
            <person name="Stuivenberg G.A."/>
            <person name="Venema R."/>
            <person name="Chanyi R.M."/>
            <person name="Al K.F."/>
            <person name="Giguere D."/>
            <person name="Say H."/>
            <person name="Akouris P.P."/>
            <person name="Dominguez Romero S.A."/>
            <person name="Kwong A."/>
            <person name="Tai V."/>
            <person name="Koval S.F."/>
            <person name="Razvi H."/>
            <person name="Bjazevic J."/>
            <person name="Burton J.P."/>
        </authorList>
    </citation>
    <scope>NUCLEOTIDE SEQUENCE</scope>
    <source>
        <strain evidence="2">WoOx3</strain>
    </source>
</reference>
<dbReference type="Proteomes" id="UP001156215">
    <property type="component" value="Chromosome"/>
</dbReference>
<sequence>MRTRTLFLSLLLVICAGILPASHAKAFDAWTTQFETTFTASCEVGNVRFAYPAQFILSETTKGVCLETKAISGQISTGSSRWKTKEAATELLITRQGGKKINEFTVNSHTVYASTSLQGNQRCRTYLIVLKNSDSDTLYLQFRWQAQNPIDYTPMLDRLVASMQGESPLASSGLKWHNQHFTARKTNYVTPSHRRI</sequence>
<feature type="signal peptide" evidence="1">
    <location>
        <begin position="1"/>
        <end position="26"/>
    </location>
</feature>
<dbReference type="AlphaFoldDB" id="A0A9E9LY87"/>